<reference evidence="1 2" key="1">
    <citation type="submission" date="2024-05" db="EMBL/GenBank/DDBJ databases">
        <title>A draft genome resource for the thread blight pathogen Marasmius tenuissimus strain MS-2.</title>
        <authorList>
            <person name="Yulfo-Soto G.E."/>
            <person name="Baruah I.K."/>
            <person name="Amoako-Attah I."/>
            <person name="Bukari Y."/>
            <person name="Meinhardt L.W."/>
            <person name="Bailey B.A."/>
            <person name="Cohen S.P."/>
        </authorList>
    </citation>
    <scope>NUCLEOTIDE SEQUENCE [LARGE SCALE GENOMIC DNA]</scope>
    <source>
        <strain evidence="1 2">MS-2</strain>
    </source>
</reference>
<sequence>MAQTSFTLEQIVAGLADTRIGMEAASLCDNYHHLWISHIIPIPKPHVLRSGYVPSTAEVDHILLELREERAELGALDKEITRLNDVLSRAHTARTQLVHRMKRRQSVVSAIRRVPFDVWAIIFQCANSIMGFSLDCFEIDGLWNRKRLVSLPHSLSRVCKQWKEMVDSLPGLWTSIRIRGLPHLKTDIRPLLMEYFSKSSKRRLKVSTFEENPKEHTSSYYQSSLKKRFTPLQQDVILLLMKGVGARCEELDFQLNNCDFHSEPSELIGLPILRSIHLGAFAGPVNQMYGWLVRMLKQAPRLTSLSAYDLHYFRDDIPSSLKENVEVVDIGSGDAIDFLGLLRDYKRLKSLVVRRFAWHAHVNTALYNNLSGIPYLRKLHLGITTEPIRMAIFECFEAASLTELTLTFNCYSLEDPDDFDDFGSAVEWPQTSFIQMLRRHAGSLSKLELEIRRDEDRPMADDFSLAEIVRAVPGISHINWVWKCSRKVTWK</sequence>
<dbReference type="Proteomes" id="UP001437256">
    <property type="component" value="Unassembled WGS sequence"/>
</dbReference>
<name>A0ABR2ZWG2_9AGAR</name>
<gene>
    <name evidence="1" type="ORF">AAF712_007306</name>
</gene>
<organism evidence="1 2">
    <name type="scientific">Marasmius tenuissimus</name>
    <dbReference type="NCBI Taxonomy" id="585030"/>
    <lineage>
        <taxon>Eukaryota</taxon>
        <taxon>Fungi</taxon>
        <taxon>Dikarya</taxon>
        <taxon>Basidiomycota</taxon>
        <taxon>Agaricomycotina</taxon>
        <taxon>Agaricomycetes</taxon>
        <taxon>Agaricomycetidae</taxon>
        <taxon>Agaricales</taxon>
        <taxon>Marasmiineae</taxon>
        <taxon>Marasmiaceae</taxon>
        <taxon>Marasmius</taxon>
    </lineage>
</organism>
<evidence type="ECO:0000313" key="1">
    <source>
        <dbReference type="EMBL" id="KAL0065665.1"/>
    </source>
</evidence>
<protein>
    <recommendedName>
        <fullName evidence="3">F-box domain-containing protein</fullName>
    </recommendedName>
</protein>
<dbReference type="Gene3D" id="3.80.10.10">
    <property type="entry name" value="Ribonuclease Inhibitor"/>
    <property type="match status" value="1"/>
</dbReference>
<accession>A0ABR2ZWG2</accession>
<comment type="caution">
    <text evidence="1">The sequence shown here is derived from an EMBL/GenBank/DDBJ whole genome shotgun (WGS) entry which is preliminary data.</text>
</comment>
<evidence type="ECO:0008006" key="3">
    <source>
        <dbReference type="Google" id="ProtNLM"/>
    </source>
</evidence>
<dbReference type="InterPro" id="IPR032675">
    <property type="entry name" value="LRR_dom_sf"/>
</dbReference>
<dbReference type="SUPFAM" id="SSF52047">
    <property type="entry name" value="RNI-like"/>
    <property type="match status" value="1"/>
</dbReference>
<evidence type="ECO:0000313" key="2">
    <source>
        <dbReference type="Proteomes" id="UP001437256"/>
    </source>
</evidence>
<keyword evidence="2" id="KW-1185">Reference proteome</keyword>
<dbReference type="EMBL" id="JBBXMP010000044">
    <property type="protein sequence ID" value="KAL0065665.1"/>
    <property type="molecule type" value="Genomic_DNA"/>
</dbReference>
<proteinExistence type="predicted"/>